<dbReference type="CDD" id="cd00202">
    <property type="entry name" value="ZnF_GATA"/>
    <property type="match status" value="1"/>
</dbReference>
<evidence type="ECO:0000256" key="6">
    <source>
        <dbReference type="PROSITE-ProRule" id="PRU00094"/>
    </source>
</evidence>
<dbReference type="GO" id="GO:0008270">
    <property type="term" value="F:zinc ion binding"/>
    <property type="evidence" value="ECO:0007669"/>
    <property type="project" value="UniProtKB-KW"/>
</dbReference>
<dbReference type="GO" id="GO:0000978">
    <property type="term" value="F:RNA polymerase II cis-regulatory region sequence-specific DNA binding"/>
    <property type="evidence" value="ECO:0007669"/>
    <property type="project" value="TreeGrafter"/>
</dbReference>
<evidence type="ECO:0000256" key="2">
    <source>
        <dbReference type="ARBA" id="ARBA00022723"/>
    </source>
</evidence>
<dbReference type="GO" id="GO:0045944">
    <property type="term" value="P:positive regulation of transcription by RNA polymerase II"/>
    <property type="evidence" value="ECO:0007669"/>
    <property type="project" value="TreeGrafter"/>
</dbReference>
<reference evidence="8 9" key="1">
    <citation type="journal article" date="2018" name="G3 (Bethesda)">
        <title>Phylogenetic and Phylogenomic Definition of Rhizopus Species.</title>
        <authorList>
            <person name="Gryganskyi A.P."/>
            <person name="Golan J."/>
            <person name="Dolatabadi S."/>
            <person name="Mondo S."/>
            <person name="Robb S."/>
            <person name="Idnurm A."/>
            <person name="Muszewska A."/>
            <person name="Steczkiewicz K."/>
            <person name="Masonjones S."/>
            <person name="Liao H.L."/>
            <person name="Gajdeczka M.T."/>
            <person name="Anike F."/>
            <person name="Vuek A."/>
            <person name="Anishchenko I.M."/>
            <person name="Voigt K."/>
            <person name="de Hoog G.S."/>
            <person name="Smith M.E."/>
            <person name="Heitman J."/>
            <person name="Vilgalys R."/>
            <person name="Stajich J.E."/>
        </authorList>
    </citation>
    <scope>NUCLEOTIDE SEQUENCE [LARGE SCALE GENOMIC DNA]</scope>
    <source>
        <strain evidence="8 9">LSU 92-RS-03</strain>
    </source>
</reference>
<evidence type="ECO:0000259" key="7">
    <source>
        <dbReference type="PROSITE" id="PS50114"/>
    </source>
</evidence>
<dbReference type="GO" id="GO:0000981">
    <property type="term" value="F:DNA-binding transcription factor activity, RNA polymerase II-specific"/>
    <property type="evidence" value="ECO:0007669"/>
    <property type="project" value="TreeGrafter"/>
</dbReference>
<name>A0A367JGW9_RHIST</name>
<dbReference type="OrthoDB" id="515401at2759"/>
<keyword evidence="5" id="KW-0539">Nucleus</keyword>
<dbReference type="PANTHER" id="PTHR10071">
    <property type="entry name" value="TRANSCRIPTION FACTOR GATA FAMILY MEMBER"/>
    <property type="match status" value="1"/>
</dbReference>
<evidence type="ECO:0000256" key="5">
    <source>
        <dbReference type="ARBA" id="ARBA00023242"/>
    </source>
</evidence>
<gene>
    <name evidence="8" type="ORF">CU098_010309</name>
</gene>
<dbReference type="Pfam" id="PF00320">
    <property type="entry name" value="GATA"/>
    <property type="match status" value="1"/>
</dbReference>
<dbReference type="GO" id="GO:0005634">
    <property type="term" value="C:nucleus"/>
    <property type="evidence" value="ECO:0007669"/>
    <property type="project" value="UniProtKB-SubCell"/>
</dbReference>
<keyword evidence="4" id="KW-0862">Zinc</keyword>
<comment type="subcellular location">
    <subcellularLocation>
        <location evidence="1">Nucleus</location>
    </subcellularLocation>
</comment>
<sequence>MNDSVNYMFDPTLSLQPDLFLPSPPLDMYMFNSPHLFLDTVMPTHNQPKRKRTNTGHIECFNCHVTKTPLWRRTPDRVHSLCNACGLYYKQYNMHRPLQVRQKQKISKVVLNRCKRPRQEEIPEDDTKFKSSLDSMSPEQMEKFLNVMERRCEMLRSIIYSNPREINVYSL</sequence>
<dbReference type="PROSITE" id="PS50114">
    <property type="entry name" value="GATA_ZN_FINGER_2"/>
    <property type="match status" value="1"/>
</dbReference>
<evidence type="ECO:0000313" key="9">
    <source>
        <dbReference type="Proteomes" id="UP000253551"/>
    </source>
</evidence>
<keyword evidence="9" id="KW-1185">Reference proteome</keyword>
<comment type="caution">
    <text evidence="8">The sequence shown here is derived from an EMBL/GenBank/DDBJ whole genome shotgun (WGS) entry which is preliminary data.</text>
</comment>
<dbReference type="PANTHER" id="PTHR10071:SF281">
    <property type="entry name" value="BOX A-BINDING FACTOR-RELATED"/>
    <property type="match status" value="1"/>
</dbReference>
<evidence type="ECO:0000256" key="3">
    <source>
        <dbReference type="ARBA" id="ARBA00022771"/>
    </source>
</evidence>
<keyword evidence="2" id="KW-0479">Metal-binding</keyword>
<dbReference type="InterPro" id="IPR013088">
    <property type="entry name" value="Znf_NHR/GATA"/>
</dbReference>
<dbReference type="EMBL" id="PJQM01003381">
    <property type="protein sequence ID" value="RCH89198.1"/>
    <property type="molecule type" value="Genomic_DNA"/>
</dbReference>
<evidence type="ECO:0000256" key="4">
    <source>
        <dbReference type="ARBA" id="ARBA00022833"/>
    </source>
</evidence>
<dbReference type="SMART" id="SM00401">
    <property type="entry name" value="ZnF_GATA"/>
    <property type="match status" value="1"/>
</dbReference>
<feature type="domain" description="GATA-type" evidence="7">
    <location>
        <begin position="54"/>
        <end position="113"/>
    </location>
</feature>
<dbReference type="Gene3D" id="3.30.50.10">
    <property type="entry name" value="Erythroid Transcription Factor GATA-1, subunit A"/>
    <property type="match status" value="1"/>
</dbReference>
<dbReference type="STRING" id="4846.A0A367JGW9"/>
<protein>
    <recommendedName>
        <fullName evidence="7">GATA-type domain-containing protein</fullName>
    </recommendedName>
</protein>
<evidence type="ECO:0000256" key="1">
    <source>
        <dbReference type="ARBA" id="ARBA00004123"/>
    </source>
</evidence>
<organism evidence="8 9">
    <name type="scientific">Rhizopus stolonifer</name>
    <name type="common">Rhizopus nigricans</name>
    <dbReference type="NCBI Taxonomy" id="4846"/>
    <lineage>
        <taxon>Eukaryota</taxon>
        <taxon>Fungi</taxon>
        <taxon>Fungi incertae sedis</taxon>
        <taxon>Mucoromycota</taxon>
        <taxon>Mucoromycotina</taxon>
        <taxon>Mucoromycetes</taxon>
        <taxon>Mucorales</taxon>
        <taxon>Mucorineae</taxon>
        <taxon>Rhizopodaceae</taxon>
        <taxon>Rhizopus</taxon>
    </lineage>
</organism>
<keyword evidence="3 6" id="KW-0863">Zinc-finger</keyword>
<dbReference type="InterPro" id="IPR039355">
    <property type="entry name" value="Transcription_factor_GATA"/>
</dbReference>
<dbReference type="GO" id="GO:0000122">
    <property type="term" value="P:negative regulation of transcription by RNA polymerase II"/>
    <property type="evidence" value="ECO:0007669"/>
    <property type="project" value="TreeGrafter"/>
</dbReference>
<dbReference type="AlphaFoldDB" id="A0A367JGW9"/>
<accession>A0A367JGW9</accession>
<dbReference type="SUPFAM" id="SSF57716">
    <property type="entry name" value="Glucocorticoid receptor-like (DNA-binding domain)"/>
    <property type="match status" value="1"/>
</dbReference>
<dbReference type="InterPro" id="IPR000679">
    <property type="entry name" value="Znf_GATA"/>
</dbReference>
<evidence type="ECO:0000313" key="8">
    <source>
        <dbReference type="EMBL" id="RCH89198.1"/>
    </source>
</evidence>
<proteinExistence type="predicted"/>
<dbReference type="Proteomes" id="UP000253551">
    <property type="component" value="Unassembled WGS sequence"/>
</dbReference>